<evidence type="ECO:0000256" key="1">
    <source>
        <dbReference type="ARBA" id="ARBA00023015"/>
    </source>
</evidence>
<organism evidence="6 7">
    <name type="scientific">Tenacibaculum soleae</name>
    <dbReference type="NCBI Taxonomy" id="447689"/>
    <lineage>
        <taxon>Bacteria</taxon>
        <taxon>Pseudomonadati</taxon>
        <taxon>Bacteroidota</taxon>
        <taxon>Flavobacteriia</taxon>
        <taxon>Flavobacteriales</taxon>
        <taxon>Flavobacteriaceae</taxon>
        <taxon>Tenacibaculum</taxon>
    </lineage>
</organism>
<dbReference type="PANTHER" id="PTHR24567">
    <property type="entry name" value="CRP FAMILY TRANSCRIPTIONAL REGULATORY PROTEIN"/>
    <property type="match status" value="1"/>
</dbReference>
<dbReference type="RefSeq" id="WP_068705374.1">
    <property type="nucleotide sequence ID" value="NZ_CANNGK010000001.1"/>
</dbReference>
<dbReference type="PRINTS" id="PR00034">
    <property type="entry name" value="HTHCRP"/>
</dbReference>
<evidence type="ECO:0000256" key="3">
    <source>
        <dbReference type="ARBA" id="ARBA00023163"/>
    </source>
</evidence>
<dbReference type="STRING" id="447689.BA195_10690"/>
<dbReference type="InterPro" id="IPR014710">
    <property type="entry name" value="RmlC-like_jellyroll"/>
</dbReference>
<feature type="domain" description="HTH crp-type" evidence="5">
    <location>
        <begin position="130"/>
        <end position="198"/>
    </location>
</feature>
<dbReference type="PROSITE" id="PS50042">
    <property type="entry name" value="CNMP_BINDING_3"/>
    <property type="match status" value="1"/>
</dbReference>
<dbReference type="InterPro" id="IPR050397">
    <property type="entry name" value="Env_Response_Regulators"/>
</dbReference>
<accession>A0A1B9XYT5</accession>
<evidence type="ECO:0000256" key="2">
    <source>
        <dbReference type="ARBA" id="ARBA00023125"/>
    </source>
</evidence>
<feature type="domain" description="Cyclic nucleotide-binding" evidence="4">
    <location>
        <begin position="15"/>
        <end position="116"/>
    </location>
</feature>
<dbReference type="GO" id="GO:0005829">
    <property type="term" value="C:cytosol"/>
    <property type="evidence" value="ECO:0007669"/>
    <property type="project" value="TreeGrafter"/>
</dbReference>
<dbReference type="InterPro" id="IPR018490">
    <property type="entry name" value="cNMP-bd_dom_sf"/>
</dbReference>
<dbReference type="EMBL" id="MAKX01000013">
    <property type="protein sequence ID" value="OCK42631.1"/>
    <property type="molecule type" value="Genomic_DNA"/>
</dbReference>
<sequence>MIPEELLLKFSAQFKEFKKGENIFAENNTAYNYFQICSGAVKMNNYNDDGKEFIQGIFYKNQSFGEPPLFIDVKYPANAVTISESKILVIPKENLFKLLQENPEIHLKITQSLAKRLYYKAIIASEISSQEPAHRVLRFIDYLKNDVYKVSGNFTFKVDYTRQQIADILGLRVETVIRVIKLLEKKGALKILKRKVFR</sequence>
<evidence type="ECO:0000313" key="7">
    <source>
        <dbReference type="Proteomes" id="UP000093186"/>
    </source>
</evidence>
<evidence type="ECO:0000313" key="6">
    <source>
        <dbReference type="EMBL" id="OCK42631.1"/>
    </source>
</evidence>
<gene>
    <name evidence="6" type="ORF">BA195_10690</name>
</gene>
<dbReference type="SUPFAM" id="SSF46785">
    <property type="entry name" value="Winged helix' DNA-binding domain"/>
    <property type="match status" value="1"/>
</dbReference>
<dbReference type="AlphaFoldDB" id="A0A1B9XYT5"/>
<dbReference type="GO" id="GO:0003677">
    <property type="term" value="F:DNA binding"/>
    <property type="evidence" value="ECO:0007669"/>
    <property type="project" value="UniProtKB-KW"/>
</dbReference>
<name>A0A1B9XYT5_9FLAO</name>
<reference evidence="6 7" key="1">
    <citation type="submission" date="2016-06" db="EMBL/GenBank/DDBJ databases">
        <title>Draft Genome Sequence of Tenacibaculum soleae UCD-KL19.</title>
        <authorList>
            <person name="Eisen J.A."/>
            <person name="Coil D.A."/>
            <person name="Lujan K.M."/>
        </authorList>
    </citation>
    <scope>NUCLEOTIDE SEQUENCE [LARGE SCALE GENOMIC DNA]</scope>
    <source>
        <strain evidence="6 7">UCD-KL19</strain>
    </source>
</reference>
<dbReference type="CDD" id="cd00038">
    <property type="entry name" value="CAP_ED"/>
    <property type="match status" value="1"/>
</dbReference>
<dbReference type="InterPro" id="IPR012318">
    <property type="entry name" value="HTH_CRP"/>
</dbReference>
<evidence type="ECO:0000259" key="4">
    <source>
        <dbReference type="PROSITE" id="PS50042"/>
    </source>
</evidence>
<dbReference type="InterPro" id="IPR000595">
    <property type="entry name" value="cNMP-bd_dom"/>
</dbReference>
<dbReference type="Gene3D" id="2.60.120.10">
    <property type="entry name" value="Jelly Rolls"/>
    <property type="match status" value="1"/>
</dbReference>
<dbReference type="Proteomes" id="UP000093186">
    <property type="component" value="Unassembled WGS sequence"/>
</dbReference>
<dbReference type="Pfam" id="PF13545">
    <property type="entry name" value="HTH_Crp_2"/>
    <property type="match status" value="1"/>
</dbReference>
<dbReference type="InterPro" id="IPR036390">
    <property type="entry name" value="WH_DNA-bd_sf"/>
</dbReference>
<protein>
    <submittedName>
        <fullName evidence="6">Cyclic nucleotide-binding protein</fullName>
    </submittedName>
</protein>
<dbReference type="SMART" id="SM00100">
    <property type="entry name" value="cNMP"/>
    <property type="match status" value="1"/>
</dbReference>
<dbReference type="OrthoDB" id="667966at2"/>
<dbReference type="PROSITE" id="PS51063">
    <property type="entry name" value="HTH_CRP_2"/>
    <property type="match status" value="1"/>
</dbReference>
<dbReference type="SUPFAM" id="SSF51206">
    <property type="entry name" value="cAMP-binding domain-like"/>
    <property type="match status" value="1"/>
</dbReference>
<dbReference type="GO" id="GO:0003700">
    <property type="term" value="F:DNA-binding transcription factor activity"/>
    <property type="evidence" value="ECO:0007669"/>
    <property type="project" value="TreeGrafter"/>
</dbReference>
<dbReference type="Pfam" id="PF00027">
    <property type="entry name" value="cNMP_binding"/>
    <property type="match status" value="1"/>
</dbReference>
<keyword evidence="7" id="KW-1185">Reference proteome</keyword>
<dbReference type="PANTHER" id="PTHR24567:SF28">
    <property type="entry name" value="LISTERIOLYSIN REGULATORY PROTEIN"/>
    <property type="match status" value="1"/>
</dbReference>
<proteinExistence type="predicted"/>
<evidence type="ECO:0000259" key="5">
    <source>
        <dbReference type="PROSITE" id="PS51063"/>
    </source>
</evidence>
<keyword evidence="1" id="KW-0805">Transcription regulation</keyword>
<comment type="caution">
    <text evidence="6">The sequence shown here is derived from an EMBL/GenBank/DDBJ whole genome shotgun (WGS) entry which is preliminary data.</text>
</comment>
<keyword evidence="3" id="KW-0804">Transcription</keyword>
<keyword evidence="2" id="KW-0238">DNA-binding</keyword>